<protein>
    <submittedName>
        <fullName evidence="1">Uncharacterized protein</fullName>
    </submittedName>
</protein>
<proteinExistence type="predicted"/>
<evidence type="ECO:0000313" key="2">
    <source>
        <dbReference type="Proteomes" id="UP001148662"/>
    </source>
</evidence>
<gene>
    <name evidence="1" type="ORF">NM688_g1694</name>
</gene>
<reference evidence="1" key="1">
    <citation type="submission" date="2022-07" db="EMBL/GenBank/DDBJ databases">
        <title>Genome Sequence of Phlebia brevispora.</title>
        <authorList>
            <person name="Buettner E."/>
        </authorList>
    </citation>
    <scope>NUCLEOTIDE SEQUENCE</scope>
    <source>
        <strain evidence="1">MPL23</strain>
    </source>
</reference>
<dbReference type="EMBL" id="JANHOG010000190">
    <property type="protein sequence ID" value="KAJ3557021.1"/>
    <property type="molecule type" value="Genomic_DNA"/>
</dbReference>
<accession>A0ACC1TAS3</accession>
<evidence type="ECO:0000313" key="1">
    <source>
        <dbReference type="EMBL" id="KAJ3557021.1"/>
    </source>
</evidence>
<name>A0ACC1TAS3_9APHY</name>
<keyword evidence="2" id="KW-1185">Reference proteome</keyword>
<comment type="caution">
    <text evidence="1">The sequence shown here is derived from an EMBL/GenBank/DDBJ whole genome shotgun (WGS) entry which is preliminary data.</text>
</comment>
<dbReference type="Proteomes" id="UP001148662">
    <property type="component" value="Unassembled WGS sequence"/>
</dbReference>
<organism evidence="1 2">
    <name type="scientific">Phlebia brevispora</name>
    <dbReference type="NCBI Taxonomy" id="194682"/>
    <lineage>
        <taxon>Eukaryota</taxon>
        <taxon>Fungi</taxon>
        <taxon>Dikarya</taxon>
        <taxon>Basidiomycota</taxon>
        <taxon>Agaricomycotina</taxon>
        <taxon>Agaricomycetes</taxon>
        <taxon>Polyporales</taxon>
        <taxon>Meruliaceae</taxon>
        <taxon>Phlebia</taxon>
    </lineage>
</organism>
<sequence length="694" mass="79569">MASLSTVWQRLCDNQGGDPQTWRDAIAAAITGDSKWIITSSNSSFVPAPVLGPVMVSIEADGHFGTADLVHWPQVLQEDTCYPWLACVERHPLVVRYPRSYLWSTLSNAQISPVQSTSLTALATVQQDYLRHLREIHDRIKFTVESFERFKKTQNLELRWLYIFMRDALERLDFPATYRDLIRQHACFQRFALYVDAWFQWHVTVKGTYQFSLIIPLPRDSMMGAFVTAPAAAQMYFEHRVPVWFLRTQPFFKGDEIVKSIVAFSQPPTHFSFADANDLQLLEKELVGRVFASIDAGEHHLDWIHRQLARYVDLESRPYPEVITWPDSQLHTGICTSALSNLTEVQSTNSKSADSTTTATSKGKGSVAKKATYSNANSGPQSSSNARFQPYPSRNIVPSEKEKYQPFFDEYLARPISSWQDALAQVKLGAFLGEEPWRFWLPDLRILVHTKQDDCRVRYIKNWLRLRNVWFALLLDNLIVDGAIGPLRIPQWRDYLNTSEISEAELTKNGKRPRELREVSAIFKKVFKNDVLSVQVPSTWHSVDITTFQGPTFVALCQQITWELSEVGFQYELTRLDQHLLPGDSDLFEGTHRQDLIAAVFPRYRTLIPSDLPAANDGLAATKLDERAEYLQALKRTISRWPNVPDRIRTMTPFKSVNDAGRFAEMERALVGCYCQIFYEVAGRPPMILRILYK</sequence>